<organism evidence="1 2">
    <name type="scientific">Teratosphaeria nubilosa</name>
    <dbReference type="NCBI Taxonomy" id="161662"/>
    <lineage>
        <taxon>Eukaryota</taxon>
        <taxon>Fungi</taxon>
        <taxon>Dikarya</taxon>
        <taxon>Ascomycota</taxon>
        <taxon>Pezizomycotina</taxon>
        <taxon>Dothideomycetes</taxon>
        <taxon>Dothideomycetidae</taxon>
        <taxon>Mycosphaerellales</taxon>
        <taxon>Teratosphaeriaceae</taxon>
        <taxon>Teratosphaeria</taxon>
    </lineage>
</organism>
<dbReference type="Proteomes" id="UP000799436">
    <property type="component" value="Unassembled WGS sequence"/>
</dbReference>
<evidence type="ECO:0000313" key="2">
    <source>
        <dbReference type="Proteomes" id="UP000799436"/>
    </source>
</evidence>
<gene>
    <name evidence="1" type="ORF">EJ03DRAFT_330694</name>
</gene>
<accession>A0A6G1L044</accession>
<dbReference type="AlphaFoldDB" id="A0A6G1L044"/>
<dbReference type="EMBL" id="ML995884">
    <property type="protein sequence ID" value="KAF2765788.1"/>
    <property type="molecule type" value="Genomic_DNA"/>
</dbReference>
<name>A0A6G1L044_9PEZI</name>
<evidence type="ECO:0000313" key="1">
    <source>
        <dbReference type="EMBL" id="KAF2765788.1"/>
    </source>
</evidence>
<sequence length="188" mass="21374">MYGTLRLVSKTTRAEVDCFFWQQTTIQLSVIDTFDVRSPSLMAQAVGYSLPLPLVQKVELDYALHDGLHRNYGIWSGEWQAQHRGMILIHLDLHQENNTFRASKVPQELAIREEGFGREMNALEPAQSDLCEIVERMPRVQGISKELLKTIVNKVSIWEGFENQAWNPMSQLDGLYWTQAVAGGLVGN</sequence>
<proteinExistence type="predicted"/>
<protein>
    <submittedName>
        <fullName evidence="1">Uncharacterized protein</fullName>
    </submittedName>
</protein>
<reference evidence="1" key="1">
    <citation type="journal article" date="2020" name="Stud. Mycol.">
        <title>101 Dothideomycetes genomes: a test case for predicting lifestyles and emergence of pathogens.</title>
        <authorList>
            <person name="Haridas S."/>
            <person name="Albert R."/>
            <person name="Binder M."/>
            <person name="Bloem J."/>
            <person name="Labutti K."/>
            <person name="Salamov A."/>
            <person name="Andreopoulos B."/>
            <person name="Baker S."/>
            <person name="Barry K."/>
            <person name="Bills G."/>
            <person name="Bluhm B."/>
            <person name="Cannon C."/>
            <person name="Castanera R."/>
            <person name="Culley D."/>
            <person name="Daum C."/>
            <person name="Ezra D."/>
            <person name="Gonzalez J."/>
            <person name="Henrissat B."/>
            <person name="Kuo A."/>
            <person name="Liang C."/>
            <person name="Lipzen A."/>
            <person name="Lutzoni F."/>
            <person name="Magnuson J."/>
            <person name="Mondo S."/>
            <person name="Nolan M."/>
            <person name="Ohm R."/>
            <person name="Pangilinan J."/>
            <person name="Park H.-J."/>
            <person name="Ramirez L."/>
            <person name="Alfaro M."/>
            <person name="Sun H."/>
            <person name="Tritt A."/>
            <person name="Yoshinaga Y."/>
            <person name="Zwiers L.-H."/>
            <person name="Turgeon B."/>
            <person name="Goodwin S."/>
            <person name="Spatafora J."/>
            <person name="Crous P."/>
            <person name="Grigoriev I."/>
        </authorList>
    </citation>
    <scope>NUCLEOTIDE SEQUENCE</scope>
    <source>
        <strain evidence="1">CBS 116005</strain>
    </source>
</reference>
<keyword evidence="2" id="KW-1185">Reference proteome</keyword>